<keyword evidence="6" id="KW-1185">Reference proteome</keyword>
<evidence type="ECO:0000256" key="1">
    <source>
        <dbReference type="ARBA" id="ARBA00023015"/>
    </source>
</evidence>
<dbReference type="EMBL" id="QRCT01000015">
    <property type="protein sequence ID" value="RDU24132.1"/>
    <property type="molecule type" value="Genomic_DNA"/>
</dbReference>
<accession>A0A371AX85</accession>
<dbReference type="NCBIfam" id="NF033788">
    <property type="entry name" value="HTH_metalloreg"/>
    <property type="match status" value="1"/>
</dbReference>
<evidence type="ECO:0000313" key="5">
    <source>
        <dbReference type="EMBL" id="RDU24132.1"/>
    </source>
</evidence>
<dbReference type="SMART" id="SM00418">
    <property type="entry name" value="HTH_ARSR"/>
    <property type="match status" value="1"/>
</dbReference>
<dbReference type="OrthoDB" id="9798835at2"/>
<sequence length="134" mass="16003">MHRICIYAHIKIYNRRGEIVVDIFKALSEESRLRILTLLVEREMCVCEIEVCLNMTQSNASRHLTVLKNCGILHYYKKAQWAYYGISDKFKEEHKNLWEYLQQKLVELPTYLADHEQCERYKTVDVCANSKKTR</sequence>
<dbReference type="PANTHER" id="PTHR33154:SF33">
    <property type="entry name" value="TRANSCRIPTIONAL REPRESSOR SDPR"/>
    <property type="match status" value="1"/>
</dbReference>
<keyword evidence="3" id="KW-0804">Transcription</keyword>
<dbReference type="Gene3D" id="1.10.10.10">
    <property type="entry name" value="Winged helix-like DNA-binding domain superfamily/Winged helix DNA-binding domain"/>
    <property type="match status" value="1"/>
</dbReference>
<dbReference type="InterPro" id="IPR036388">
    <property type="entry name" value="WH-like_DNA-bd_sf"/>
</dbReference>
<evidence type="ECO:0000256" key="2">
    <source>
        <dbReference type="ARBA" id="ARBA00023125"/>
    </source>
</evidence>
<dbReference type="PANTHER" id="PTHR33154">
    <property type="entry name" value="TRANSCRIPTIONAL REGULATOR, ARSR FAMILY"/>
    <property type="match status" value="1"/>
</dbReference>
<reference evidence="5 6" key="1">
    <citation type="submission" date="2018-07" db="EMBL/GenBank/DDBJ databases">
        <title>Anaerosacharophilus polymeroproducens gen. nov. sp. nov., an anaerobic bacterium isolated from salt field.</title>
        <authorList>
            <person name="Kim W."/>
            <person name="Yang S.-H."/>
            <person name="Oh J."/>
            <person name="Lee J.-H."/>
            <person name="Kwon K.K."/>
        </authorList>
    </citation>
    <scope>NUCLEOTIDE SEQUENCE [LARGE SCALE GENOMIC DNA]</scope>
    <source>
        <strain evidence="5 6">MCWD5</strain>
    </source>
</reference>
<evidence type="ECO:0000259" key="4">
    <source>
        <dbReference type="PROSITE" id="PS50987"/>
    </source>
</evidence>
<dbReference type="GO" id="GO:0003700">
    <property type="term" value="F:DNA-binding transcription factor activity"/>
    <property type="evidence" value="ECO:0007669"/>
    <property type="project" value="InterPro"/>
</dbReference>
<keyword evidence="1" id="KW-0805">Transcription regulation</keyword>
<dbReference type="InterPro" id="IPR036390">
    <property type="entry name" value="WH_DNA-bd_sf"/>
</dbReference>
<evidence type="ECO:0000256" key="3">
    <source>
        <dbReference type="ARBA" id="ARBA00023163"/>
    </source>
</evidence>
<dbReference type="PRINTS" id="PR00778">
    <property type="entry name" value="HTHARSR"/>
</dbReference>
<dbReference type="PROSITE" id="PS50987">
    <property type="entry name" value="HTH_ARSR_2"/>
    <property type="match status" value="1"/>
</dbReference>
<dbReference type="SUPFAM" id="SSF46785">
    <property type="entry name" value="Winged helix' DNA-binding domain"/>
    <property type="match status" value="1"/>
</dbReference>
<gene>
    <name evidence="5" type="ORF">DWV06_06215</name>
</gene>
<organism evidence="5 6">
    <name type="scientific">Anaerosacchariphilus polymeriproducens</name>
    <dbReference type="NCBI Taxonomy" id="1812858"/>
    <lineage>
        <taxon>Bacteria</taxon>
        <taxon>Bacillati</taxon>
        <taxon>Bacillota</taxon>
        <taxon>Clostridia</taxon>
        <taxon>Lachnospirales</taxon>
        <taxon>Lachnospiraceae</taxon>
        <taxon>Anaerosacchariphilus</taxon>
    </lineage>
</organism>
<evidence type="ECO:0000313" key="6">
    <source>
        <dbReference type="Proteomes" id="UP000255036"/>
    </source>
</evidence>
<dbReference type="Pfam" id="PF01022">
    <property type="entry name" value="HTH_5"/>
    <property type="match status" value="1"/>
</dbReference>
<proteinExistence type="predicted"/>
<comment type="caution">
    <text evidence="5">The sequence shown here is derived from an EMBL/GenBank/DDBJ whole genome shotgun (WGS) entry which is preliminary data.</text>
</comment>
<dbReference type="AlphaFoldDB" id="A0A371AX85"/>
<keyword evidence="2" id="KW-0238">DNA-binding</keyword>
<name>A0A371AX85_9FIRM</name>
<feature type="domain" description="HTH arsR-type" evidence="4">
    <location>
        <begin position="12"/>
        <end position="105"/>
    </location>
</feature>
<dbReference type="CDD" id="cd00090">
    <property type="entry name" value="HTH_ARSR"/>
    <property type="match status" value="1"/>
</dbReference>
<dbReference type="InterPro" id="IPR051081">
    <property type="entry name" value="HTH_MetalResp_TranReg"/>
</dbReference>
<protein>
    <submittedName>
        <fullName evidence="5">ArsR family transcriptional regulator</fullName>
    </submittedName>
</protein>
<dbReference type="GO" id="GO:0003677">
    <property type="term" value="F:DNA binding"/>
    <property type="evidence" value="ECO:0007669"/>
    <property type="project" value="UniProtKB-KW"/>
</dbReference>
<dbReference type="InterPro" id="IPR001845">
    <property type="entry name" value="HTH_ArsR_DNA-bd_dom"/>
</dbReference>
<dbReference type="Proteomes" id="UP000255036">
    <property type="component" value="Unassembled WGS sequence"/>
</dbReference>
<dbReference type="InterPro" id="IPR011991">
    <property type="entry name" value="ArsR-like_HTH"/>
</dbReference>